<comment type="caution">
    <text evidence="2">The sequence shown here is derived from an EMBL/GenBank/DDBJ whole genome shotgun (WGS) entry which is preliminary data.</text>
</comment>
<dbReference type="Proteomes" id="UP000566597">
    <property type="component" value="Unassembled WGS sequence"/>
</dbReference>
<dbReference type="Proteomes" id="UP000355989">
    <property type="component" value="Unassembled WGS sequence"/>
</dbReference>
<accession>A0A0B8RFV2</accession>
<dbReference type="EMBL" id="AABEVT010000001">
    <property type="protein sequence ID" value="EAH0250882.1"/>
    <property type="molecule type" value="Genomic_DNA"/>
</dbReference>
<sequence>MHRFVLWWAMIFSTTKRVIQGMYLHCLFTKKDLTFPRVWFLIKWTNKIFYGTKAYCLLSKEALSWKRKFLYSKLLFYFKKTRR</sequence>
<reference evidence="2 4" key="2">
    <citation type="submission" date="2019-04" db="EMBL/GenBank/DDBJ databases">
        <authorList>
            <person name="Ashton P.M."/>
            <person name="Dallman T."/>
            <person name="Nair S."/>
            <person name="De Pinna E."/>
            <person name="Peters T."/>
            <person name="Grant K."/>
        </authorList>
    </citation>
    <scope>NUCLEOTIDE SEQUENCE [LARGE SCALE GENOMIC DNA]</scope>
    <source>
        <strain evidence="2 4">406731</strain>
    </source>
</reference>
<reference evidence="1 3" key="1">
    <citation type="submission" date="2018-06" db="EMBL/GenBank/DDBJ databases">
        <authorList>
            <consortium name="GenomeTrakr: Next Generation Sequencing Network for Food Pathogen Tracability"/>
        </authorList>
    </citation>
    <scope>NUCLEOTIDE SEQUENCE [LARGE SCALE GENOMIC DNA]</scope>
    <source>
        <strain evidence="1 3">FLAG-78586</strain>
    </source>
</reference>
<evidence type="ECO:0000313" key="3">
    <source>
        <dbReference type="Proteomes" id="UP000355989"/>
    </source>
</evidence>
<gene>
    <name evidence="1" type="ORF">APD94_03070</name>
    <name evidence="2" type="ORF">D4U23_00615</name>
</gene>
<dbReference type="AlphaFoldDB" id="A0A0B8RFV2"/>
<name>A0A0B8RFV2_LISMN</name>
<proteinExistence type="predicted"/>
<dbReference type="EMBL" id="AAAQOE010000001">
    <property type="protein sequence ID" value="EAE1094929.1"/>
    <property type="molecule type" value="Genomic_DNA"/>
</dbReference>
<organism evidence="2 4">
    <name type="scientific">Listeria monocytogenes</name>
    <dbReference type="NCBI Taxonomy" id="1639"/>
    <lineage>
        <taxon>Bacteria</taxon>
        <taxon>Bacillati</taxon>
        <taxon>Bacillota</taxon>
        <taxon>Bacilli</taxon>
        <taxon>Bacillales</taxon>
        <taxon>Listeriaceae</taxon>
        <taxon>Listeria</taxon>
    </lineage>
</organism>
<protein>
    <submittedName>
        <fullName evidence="2">Uncharacterized protein</fullName>
    </submittedName>
</protein>
<evidence type="ECO:0000313" key="2">
    <source>
        <dbReference type="EMBL" id="EAH0250882.1"/>
    </source>
</evidence>
<evidence type="ECO:0000313" key="1">
    <source>
        <dbReference type="EMBL" id="EAE1094929.1"/>
    </source>
</evidence>
<evidence type="ECO:0000313" key="4">
    <source>
        <dbReference type="Proteomes" id="UP000566597"/>
    </source>
</evidence>